<dbReference type="Gene3D" id="3.30.870.10">
    <property type="entry name" value="Endonuclease Chain A"/>
    <property type="match status" value="2"/>
</dbReference>
<dbReference type="EMBL" id="QJSU01000003">
    <property type="protein sequence ID" value="PYE39715.1"/>
    <property type="molecule type" value="Genomic_DNA"/>
</dbReference>
<evidence type="ECO:0000313" key="2">
    <source>
        <dbReference type="EMBL" id="PYE39715.1"/>
    </source>
</evidence>
<dbReference type="PANTHER" id="PTHR21248:SF12">
    <property type="entry name" value="CARDIOLIPIN SYNTHASE C"/>
    <property type="match status" value="1"/>
</dbReference>
<dbReference type="GO" id="GO:0032049">
    <property type="term" value="P:cardiolipin biosynthetic process"/>
    <property type="evidence" value="ECO:0007669"/>
    <property type="project" value="UniProtKB-ARBA"/>
</dbReference>
<dbReference type="RefSeq" id="WP_110922701.1">
    <property type="nucleotide sequence ID" value="NZ_QJSU01000003.1"/>
</dbReference>
<sequence>MSMFSIDPSNLSLSLTLGLTLGLVGCQSLPKQPHLPESQALSARVDALYQPKSSQDNETSITSNIDLVAAVSEQNDIHPELSGYHPIVTGANAFASRSILTDMATRNIDAQYYIWHNDQAGQLLLRDLWKAAERGVLVRLLLDDFNNNATFDQHLLRFASHPNIAVRIINPLMHRKFQTLNYVTGLPRINRRMHNKSMTFDKQITIIGGRNIGDEYLSNDKNSQFADLDVLLIGRVVADIDNSFTSYWSSPLSFDIETLVTADDSAPSDFLSALDKLGLDDKKSESDLTIYKTAIEDSTIDSDLINKRVPFRWTDMQFLSDDVGKLTKAVPADTNLVHQLRTLLGTPTKQLTIISSYFVPTKDGVNTLVKLSEAGVDIKILTNSFDATDVTAVHSGYSQWRPSLLSAGVKIYELKSTASEEQRENKLWKARSQSSTSLHAKTFAVDDHQVFIGSYNVDPRSANINTEMGVIINDDELARQLHGALGDDLLSKAYEVKLLDNGNLQWQTMENGKKVVYDSEPRVDVSDHVWLTIMSWLPIDWLL</sequence>
<dbReference type="SMART" id="SM00155">
    <property type="entry name" value="PLDc"/>
    <property type="match status" value="2"/>
</dbReference>
<name>A0A2V4VLH3_9GAMM</name>
<feature type="domain" description="PLD phosphodiesterase" evidence="1">
    <location>
        <begin position="434"/>
        <end position="461"/>
    </location>
</feature>
<dbReference type="Proteomes" id="UP000247746">
    <property type="component" value="Unassembled WGS sequence"/>
</dbReference>
<dbReference type="SUPFAM" id="SSF56024">
    <property type="entry name" value="Phospholipase D/nuclease"/>
    <property type="match status" value="2"/>
</dbReference>
<organism evidence="2 3">
    <name type="scientific">Psychrobacter fozii</name>
    <dbReference type="NCBI Taxonomy" id="198480"/>
    <lineage>
        <taxon>Bacteria</taxon>
        <taxon>Pseudomonadati</taxon>
        <taxon>Pseudomonadota</taxon>
        <taxon>Gammaproteobacteria</taxon>
        <taxon>Moraxellales</taxon>
        <taxon>Moraxellaceae</taxon>
        <taxon>Psychrobacter</taxon>
    </lineage>
</organism>
<dbReference type="OrthoDB" id="9814092at2"/>
<proteinExistence type="predicted"/>
<accession>A0A2V4VLH3</accession>
<dbReference type="PROSITE" id="PS50035">
    <property type="entry name" value="PLD"/>
    <property type="match status" value="2"/>
</dbReference>
<dbReference type="CDD" id="cd09111">
    <property type="entry name" value="PLDc_ymdC_like_1"/>
    <property type="match status" value="1"/>
</dbReference>
<dbReference type="InterPro" id="IPR025202">
    <property type="entry name" value="PLD-like_dom"/>
</dbReference>
<reference evidence="2 3" key="1">
    <citation type="submission" date="2018-06" db="EMBL/GenBank/DDBJ databases">
        <title>Genomic Encyclopedia of Type Strains, Phase III (KMG-III): the genomes of soil and plant-associated and newly described type strains.</title>
        <authorList>
            <person name="Whitman W."/>
        </authorList>
    </citation>
    <scope>NUCLEOTIDE SEQUENCE [LARGE SCALE GENOMIC DNA]</scope>
    <source>
        <strain evidence="2 3">CECT 5889</strain>
    </source>
</reference>
<dbReference type="AlphaFoldDB" id="A0A2V4VLH3"/>
<dbReference type="CDD" id="cd09113">
    <property type="entry name" value="PLDc_ymdC_like_2"/>
    <property type="match status" value="1"/>
</dbReference>
<keyword evidence="3" id="KW-1185">Reference proteome</keyword>
<evidence type="ECO:0000259" key="1">
    <source>
        <dbReference type="PROSITE" id="PS50035"/>
    </source>
</evidence>
<feature type="domain" description="PLD phosphodiesterase" evidence="1">
    <location>
        <begin position="189"/>
        <end position="216"/>
    </location>
</feature>
<comment type="caution">
    <text evidence="2">The sequence shown here is derived from an EMBL/GenBank/DDBJ whole genome shotgun (WGS) entry which is preliminary data.</text>
</comment>
<dbReference type="GO" id="GO:0030572">
    <property type="term" value="F:phosphatidyltransferase activity"/>
    <property type="evidence" value="ECO:0007669"/>
    <property type="project" value="UniProtKB-ARBA"/>
</dbReference>
<gene>
    <name evidence="2" type="ORF">DFP82_103161</name>
</gene>
<evidence type="ECO:0000313" key="3">
    <source>
        <dbReference type="Proteomes" id="UP000247746"/>
    </source>
</evidence>
<dbReference type="Pfam" id="PF13091">
    <property type="entry name" value="PLDc_2"/>
    <property type="match status" value="2"/>
</dbReference>
<dbReference type="PANTHER" id="PTHR21248">
    <property type="entry name" value="CARDIOLIPIN SYNTHASE"/>
    <property type="match status" value="1"/>
</dbReference>
<protein>
    <submittedName>
        <fullName evidence="2">Putative cardiolipin synthase</fullName>
    </submittedName>
</protein>
<dbReference type="InterPro" id="IPR001736">
    <property type="entry name" value="PLipase_D/transphosphatidylase"/>
</dbReference>